<gene>
    <name evidence="1" type="ORF">KIN20_021374</name>
</gene>
<sequence length="50" mass="5579">MLCLQMQLEEFVRPGSVPHPNTAVKVSRRIRGKRVGGVFILTRSVNGKNT</sequence>
<evidence type="ECO:0000313" key="2">
    <source>
        <dbReference type="Proteomes" id="UP001196413"/>
    </source>
</evidence>
<dbReference type="Proteomes" id="UP001196413">
    <property type="component" value="Unassembled WGS sequence"/>
</dbReference>
<reference evidence="1" key="1">
    <citation type="submission" date="2021-06" db="EMBL/GenBank/DDBJ databases">
        <title>Parelaphostrongylus tenuis whole genome reference sequence.</title>
        <authorList>
            <person name="Garwood T.J."/>
            <person name="Larsen P.A."/>
            <person name="Fountain-Jones N.M."/>
            <person name="Garbe J.R."/>
            <person name="Macchietto M.G."/>
            <person name="Kania S.A."/>
            <person name="Gerhold R.W."/>
            <person name="Richards J.E."/>
            <person name="Wolf T.M."/>
        </authorList>
    </citation>
    <scope>NUCLEOTIDE SEQUENCE</scope>
    <source>
        <strain evidence="1">MNPRO001-30</strain>
        <tissue evidence="1">Meninges</tissue>
    </source>
</reference>
<dbReference type="EMBL" id="JAHQIW010004329">
    <property type="protein sequence ID" value="KAJ1361976.1"/>
    <property type="molecule type" value="Genomic_DNA"/>
</dbReference>
<dbReference type="AlphaFoldDB" id="A0AAD5QW56"/>
<keyword evidence="2" id="KW-1185">Reference proteome</keyword>
<organism evidence="1 2">
    <name type="scientific">Parelaphostrongylus tenuis</name>
    <name type="common">Meningeal worm</name>
    <dbReference type="NCBI Taxonomy" id="148309"/>
    <lineage>
        <taxon>Eukaryota</taxon>
        <taxon>Metazoa</taxon>
        <taxon>Ecdysozoa</taxon>
        <taxon>Nematoda</taxon>
        <taxon>Chromadorea</taxon>
        <taxon>Rhabditida</taxon>
        <taxon>Rhabditina</taxon>
        <taxon>Rhabditomorpha</taxon>
        <taxon>Strongyloidea</taxon>
        <taxon>Metastrongylidae</taxon>
        <taxon>Parelaphostrongylus</taxon>
    </lineage>
</organism>
<evidence type="ECO:0000313" key="1">
    <source>
        <dbReference type="EMBL" id="KAJ1361976.1"/>
    </source>
</evidence>
<name>A0AAD5QW56_PARTN</name>
<protein>
    <submittedName>
        <fullName evidence="1">Uncharacterized protein</fullName>
    </submittedName>
</protein>
<accession>A0AAD5QW56</accession>
<comment type="caution">
    <text evidence="1">The sequence shown here is derived from an EMBL/GenBank/DDBJ whole genome shotgun (WGS) entry which is preliminary data.</text>
</comment>
<proteinExistence type="predicted"/>